<name>A0A6A5SL43_9PLEO</name>
<dbReference type="InterPro" id="IPR036397">
    <property type="entry name" value="RNaseH_sf"/>
</dbReference>
<gene>
    <name evidence="2" type="ORF">EJ02DRAFT_350670</name>
</gene>
<dbReference type="EMBL" id="ML976068">
    <property type="protein sequence ID" value="KAF1940149.1"/>
    <property type="molecule type" value="Genomic_DNA"/>
</dbReference>
<proteinExistence type="predicted"/>
<sequence>LPPYSPDFNPIEQTFRMLKSWLRRNYWLMESFDNLSSFLEHGILVSCVNRDCSSMYKRCGYQRHREG</sequence>
<evidence type="ECO:0000259" key="1">
    <source>
        <dbReference type="Pfam" id="PF13358"/>
    </source>
</evidence>
<feature type="domain" description="Tc1-like transposase DDE" evidence="1">
    <location>
        <begin position="1"/>
        <end position="25"/>
    </location>
</feature>
<feature type="non-terminal residue" evidence="2">
    <location>
        <position position="1"/>
    </location>
</feature>
<protein>
    <recommendedName>
        <fullName evidence="1">Tc1-like transposase DDE domain-containing protein</fullName>
    </recommendedName>
</protein>
<evidence type="ECO:0000313" key="3">
    <source>
        <dbReference type="Proteomes" id="UP000800038"/>
    </source>
</evidence>
<accession>A0A6A5SL43</accession>
<dbReference type="Pfam" id="PF13358">
    <property type="entry name" value="DDE_3"/>
    <property type="match status" value="1"/>
</dbReference>
<keyword evidence="3" id="KW-1185">Reference proteome</keyword>
<organism evidence="2 3">
    <name type="scientific">Clathrospora elynae</name>
    <dbReference type="NCBI Taxonomy" id="706981"/>
    <lineage>
        <taxon>Eukaryota</taxon>
        <taxon>Fungi</taxon>
        <taxon>Dikarya</taxon>
        <taxon>Ascomycota</taxon>
        <taxon>Pezizomycotina</taxon>
        <taxon>Dothideomycetes</taxon>
        <taxon>Pleosporomycetidae</taxon>
        <taxon>Pleosporales</taxon>
        <taxon>Diademaceae</taxon>
        <taxon>Clathrospora</taxon>
    </lineage>
</organism>
<dbReference type="AlphaFoldDB" id="A0A6A5SL43"/>
<dbReference type="OrthoDB" id="5386133at2759"/>
<dbReference type="Proteomes" id="UP000800038">
    <property type="component" value="Unassembled WGS sequence"/>
</dbReference>
<evidence type="ECO:0000313" key="2">
    <source>
        <dbReference type="EMBL" id="KAF1940149.1"/>
    </source>
</evidence>
<dbReference type="GO" id="GO:0003676">
    <property type="term" value="F:nucleic acid binding"/>
    <property type="evidence" value="ECO:0007669"/>
    <property type="project" value="InterPro"/>
</dbReference>
<reference evidence="2" key="1">
    <citation type="journal article" date="2020" name="Stud. Mycol.">
        <title>101 Dothideomycetes genomes: a test case for predicting lifestyles and emergence of pathogens.</title>
        <authorList>
            <person name="Haridas S."/>
            <person name="Albert R."/>
            <person name="Binder M."/>
            <person name="Bloem J."/>
            <person name="Labutti K."/>
            <person name="Salamov A."/>
            <person name="Andreopoulos B."/>
            <person name="Baker S."/>
            <person name="Barry K."/>
            <person name="Bills G."/>
            <person name="Bluhm B."/>
            <person name="Cannon C."/>
            <person name="Castanera R."/>
            <person name="Culley D."/>
            <person name="Daum C."/>
            <person name="Ezra D."/>
            <person name="Gonzalez J."/>
            <person name="Henrissat B."/>
            <person name="Kuo A."/>
            <person name="Liang C."/>
            <person name="Lipzen A."/>
            <person name="Lutzoni F."/>
            <person name="Magnuson J."/>
            <person name="Mondo S."/>
            <person name="Nolan M."/>
            <person name="Ohm R."/>
            <person name="Pangilinan J."/>
            <person name="Park H.-J."/>
            <person name="Ramirez L."/>
            <person name="Alfaro M."/>
            <person name="Sun H."/>
            <person name="Tritt A."/>
            <person name="Yoshinaga Y."/>
            <person name="Zwiers L.-H."/>
            <person name="Turgeon B."/>
            <person name="Goodwin S."/>
            <person name="Spatafora J."/>
            <person name="Crous P."/>
            <person name="Grigoriev I."/>
        </authorList>
    </citation>
    <scope>NUCLEOTIDE SEQUENCE</scope>
    <source>
        <strain evidence="2">CBS 161.51</strain>
    </source>
</reference>
<dbReference type="Gene3D" id="3.30.420.10">
    <property type="entry name" value="Ribonuclease H-like superfamily/Ribonuclease H"/>
    <property type="match status" value="1"/>
</dbReference>
<dbReference type="InterPro" id="IPR038717">
    <property type="entry name" value="Tc1-like_DDE_dom"/>
</dbReference>